<reference evidence="11 12" key="1">
    <citation type="submission" date="2016-11" db="EMBL/GenBank/DDBJ databases">
        <title>Study of marine rhodopsin-containing bacteria.</title>
        <authorList>
            <person name="Yoshizawa S."/>
            <person name="Kumagai Y."/>
            <person name="Kogure K."/>
        </authorList>
    </citation>
    <scope>NUCLEOTIDE SEQUENCE [LARGE SCALE GENOMIC DNA]</scope>
    <source>
        <strain evidence="11 12">SAORIC-28</strain>
    </source>
</reference>
<dbReference type="InterPro" id="IPR020003">
    <property type="entry name" value="ATPase_a/bsu_AS"/>
</dbReference>
<dbReference type="Pfam" id="PF18269">
    <property type="entry name" value="T3SS_ATPase_C"/>
    <property type="match status" value="1"/>
</dbReference>
<gene>
    <name evidence="11" type="ORF">BSZ37_04590</name>
</gene>
<dbReference type="OrthoDB" id="9803053at2"/>
<dbReference type="CDD" id="cd01136">
    <property type="entry name" value="ATPase_flagellum-secretory_path_III"/>
    <property type="match status" value="1"/>
</dbReference>
<keyword evidence="12" id="KW-1185">Reference proteome</keyword>
<dbReference type="GO" id="GO:0030257">
    <property type="term" value="C:type III protein secretion system complex"/>
    <property type="evidence" value="ECO:0007669"/>
    <property type="project" value="InterPro"/>
</dbReference>
<keyword evidence="5" id="KW-0067">ATP-binding</keyword>
<dbReference type="InterPro" id="IPR005714">
    <property type="entry name" value="ATPase_T3SS_FliI/YscN"/>
</dbReference>
<dbReference type="FunFam" id="3.40.50.12240:FF:000002">
    <property type="entry name" value="Flagellum-specific ATP synthase FliI"/>
    <property type="match status" value="1"/>
</dbReference>
<feature type="domain" description="AAA+ ATPase" evidence="10">
    <location>
        <begin position="159"/>
        <end position="340"/>
    </location>
</feature>
<protein>
    <submittedName>
        <fullName evidence="11">EscN/YscN/HrcN family type III secretion system ATPase</fullName>
    </submittedName>
</protein>
<keyword evidence="7" id="KW-1278">Translocase</keyword>
<dbReference type="NCBIfam" id="TIGR01026">
    <property type="entry name" value="fliI_yscN"/>
    <property type="match status" value="1"/>
</dbReference>
<dbReference type="GO" id="GO:0030254">
    <property type="term" value="P:protein secretion by the type III secretion system"/>
    <property type="evidence" value="ECO:0007669"/>
    <property type="project" value="InterPro"/>
</dbReference>
<dbReference type="Gene3D" id="3.40.50.12240">
    <property type="match status" value="1"/>
</dbReference>
<dbReference type="SUPFAM" id="SSF52540">
    <property type="entry name" value="P-loop containing nucleoside triphosphate hydrolases"/>
    <property type="match status" value="1"/>
</dbReference>
<evidence type="ECO:0000256" key="6">
    <source>
        <dbReference type="ARBA" id="ARBA00022927"/>
    </source>
</evidence>
<dbReference type="CDD" id="cd18117">
    <property type="entry name" value="ATP-synt_flagellum-secretory_path_III_N"/>
    <property type="match status" value="1"/>
</dbReference>
<evidence type="ECO:0000259" key="10">
    <source>
        <dbReference type="SMART" id="SM00382"/>
    </source>
</evidence>
<dbReference type="InterPro" id="IPR050053">
    <property type="entry name" value="ATPase_alpha/beta_chains"/>
</dbReference>
<evidence type="ECO:0000256" key="1">
    <source>
        <dbReference type="ARBA" id="ARBA00004496"/>
    </source>
</evidence>
<evidence type="ECO:0000256" key="3">
    <source>
        <dbReference type="ARBA" id="ARBA00022490"/>
    </source>
</evidence>
<keyword evidence="3" id="KW-0963">Cytoplasm</keyword>
<dbReference type="Pfam" id="PF02874">
    <property type="entry name" value="ATP-synt_ab_N"/>
    <property type="match status" value="1"/>
</dbReference>
<feature type="region of interest" description="Disordered" evidence="9">
    <location>
        <begin position="116"/>
        <end position="138"/>
    </location>
</feature>
<dbReference type="PANTHER" id="PTHR15184">
    <property type="entry name" value="ATP SYNTHASE"/>
    <property type="match status" value="1"/>
</dbReference>
<dbReference type="GO" id="GO:0046933">
    <property type="term" value="F:proton-transporting ATP synthase activity, rotational mechanism"/>
    <property type="evidence" value="ECO:0007669"/>
    <property type="project" value="TreeGrafter"/>
</dbReference>
<dbReference type="InterPro" id="IPR004100">
    <property type="entry name" value="ATPase_F1/V1/A1_a/bsu_N"/>
</dbReference>
<dbReference type="RefSeq" id="WP_095509411.1">
    <property type="nucleotide sequence ID" value="NZ_MQWD01000001.1"/>
</dbReference>
<dbReference type="SMART" id="SM00382">
    <property type="entry name" value="AAA"/>
    <property type="match status" value="1"/>
</dbReference>
<dbReference type="AlphaFoldDB" id="A0A271IXF8"/>
<comment type="subcellular location">
    <subcellularLocation>
        <location evidence="1">Cytoplasm</location>
    </subcellularLocation>
</comment>
<name>A0A271IXF8_9BACT</name>
<dbReference type="InterPro" id="IPR003593">
    <property type="entry name" value="AAA+_ATPase"/>
</dbReference>
<keyword evidence="4" id="KW-0547">Nucleotide-binding</keyword>
<keyword evidence="6" id="KW-0653">Protein transport</keyword>
<evidence type="ECO:0000256" key="2">
    <source>
        <dbReference type="ARBA" id="ARBA00022448"/>
    </source>
</evidence>
<evidence type="ECO:0000256" key="9">
    <source>
        <dbReference type="SAM" id="MobiDB-lite"/>
    </source>
</evidence>
<evidence type="ECO:0000256" key="4">
    <source>
        <dbReference type="ARBA" id="ARBA00022741"/>
    </source>
</evidence>
<dbReference type="EMBL" id="MQWD01000001">
    <property type="protein sequence ID" value="PAP75767.1"/>
    <property type="molecule type" value="Genomic_DNA"/>
</dbReference>
<dbReference type="GO" id="GO:0005737">
    <property type="term" value="C:cytoplasm"/>
    <property type="evidence" value="ECO:0007669"/>
    <property type="project" value="UniProtKB-SubCell"/>
</dbReference>
<evidence type="ECO:0000256" key="7">
    <source>
        <dbReference type="ARBA" id="ARBA00022967"/>
    </source>
</evidence>
<dbReference type="InterPro" id="IPR027417">
    <property type="entry name" value="P-loop_NTPase"/>
</dbReference>
<dbReference type="PANTHER" id="PTHR15184:SF9">
    <property type="entry name" value="SPI-1 TYPE 3 SECRETION SYSTEM ATPASE"/>
    <property type="match status" value="1"/>
</dbReference>
<dbReference type="GO" id="GO:0008564">
    <property type="term" value="F:protein-exporting ATPase activity"/>
    <property type="evidence" value="ECO:0007669"/>
    <property type="project" value="UniProtKB-EC"/>
</dbReference>
<evidence type="ECO:0000256" key="8">
    <source>
        <dbReference type="ARBA" id="ARBA00034006"/>
    </source>
</evidence>
<evidence type="ECO:0000256" key="5">
    <source>
        <dbReference type="ARBA" id="ARBA00022840"/>
    </source>
</evidence>
<evidence type="ECO:0000313" key="11">
    <source>
        <dbReference type="EMBL" id="PAP75767.1"/>
    </source>
</evidence>
<comment type="caution">
    <text evidence="11">The sequence shown here is derived from an EMBL/GenBank/DDBJ whole genome shotgun (WGS) entry which is preliminary data.</text>
</comment>
<organism evidence="11 12">
    <name type="scientific">Rubrivirga marina</name>
    <dbReference type="NCBI Taxonomy" id="1196024"/>
    <lineage>
        <taxon>Bacteria</taxon>
        <taxon>Pseudomonadati</taxon>
        <taxon>Rhodothermota</taxon>
        <taxon>Rhodothermia</taxon>
        <taxon>Rhodothermales</taxon>
        <taxon>Rubricoccaceae</taxon>
        <taxon>Rubrivirga</taxon>
    </lineage>
</organism>
<dbReference type="PROSITE" id="PS00152">
    <property type="entry name" value="ATPASE_ALPHA_BETA"/>
    <property type="match status" value="1"/>
</dbReference>
<evidence type="ECO:0000313" key="12">
    <source>
        <dbReference type="Proteomes" id="UP000216339"/>
    </source>
</evidence>
<dbReference type="GO" id="GO:0016887">
    <property type="term" value="F:ATP hydrolysis activity"/>
    <property type="evidence" value="ECO:0007669"/>
    <property type="project" value="InterPro"/>
</dbReference>
<dbReference type="InterPro" id="IPR000194">
    <property type="entry name" value="ATPase_F1/V1/A1_a/bsu_nucl-bd"/>
</dbReference>
<dbReference type="Pfam" id="PF00006">
    <property type="entry name" value="ATP-synt_ab"/>
    <property type="match status" value="1"/>
</dbReference>
<sequence length="436" mass="45310">MLSHCLQELRQAPPRPIRYGRVRSATGLVVEAAGLDAAIGEMCTIRPDGRADGVAPVEAEVIGIRGSAALLMPLGEAAGLRAGSLVERAARPHAVAVGDALLGRVVDAAGRPIDGKGPLALPDRRPVRAEPPPPLDRQLIDAPLKTGVRAIDALLTLAKGQRVGIFAGSGVGKSTLLGTIAARSEADVNVIALIGERGREVREFVHDTLGEEGLKRSVVVAVTGDQAALARVRGSLVATAIAEHFRDAGKDVLLMMDSVTRVAQAQREIGLAAGEPPTTRGYTPSVFALLPRLLERAGPGARGTITGLFTVLVDGGDLDEPVADAVRGILDGHVVLSRKLADSGHFPAIDVPASVSRVMPRVTPPAQQEAARQARALIAAYREVEPLVRVGAFEPGQDPEADRAVELAPALTAFLRQGPADADADDVAGRLAALLS</sequence>
<comment type="catalytic activity">
    <reaction evidence="8">
        <text>ATP + H2O + cellular proteinSide 1 = ADP + phosphate + cellular proteinSide 2.</text>
        <dbReference type="EC" id="7.4.2.8"/>
    </reaction>
</comment>
<dbReference type="InterPro" id="IPR040627">
    <property type="entry name" value="T3SS_ATPase_C"/>
</dbReference>
<proteinExistence type="predicted"/>
<dbReference type="GO" id="GO:0005524">
    <property type="term" value="F:ATP binding"/>
    <property type="evidence" value="ECO:0007669"/>
    <property type="project" value="UniProtKB-KW"/>
</dbReference>
<accession>A0A271IXF8</accession>
<dbReference type="Proteomes" id="UP000216339">
    <property type="component" value="Unassembled WGS sequence"/>
</dbReference>
<keyword evidence="2" id="KW-0813">Transport</keyword>